<name>A0A8A2VJI9_9EURY</name>
<keyword evidence="1" id="KW-1133">Transmembrane helix</keyword>
<dbReference type="AlphaFoldDB" id="A0A8A2VJI9"/>
<keyword evidence="1" id="KW-0472">Membrane</keyword>
<evidence type="ECO:0000256" key="1">
    <source>
        <dbReference type="SAM" id="Phobius"/>
    </source>
</evidence>
<dbReference type="Proteomes" id="UP000663203">
    <property type="component" value="Chromosome"/>
</dbReference>
<feature type="transmembrane region" description="Helical" evidence="1">
    <location>
        <begin position="144"/>
        <end position="166"/>
    </location>
</feature>
<gene>
    <name evidence="2" type="ORF">J0X25_13250</name>
</gene>
<evidence type="ECO:0000313" key="2">
    <source>
        <dbReference type="EMBL" id="QSW98358.1"/>
    </source>
</evidence>
<evidence type="ECO:0000313" key="3">
    <source>
        <dbReference type="Proteomes" id="UP000663203"/>
    </source>
</evidence>
<accession>A0A8A2VJI9</accession>
<proteinExistence type="predicted"/>
<dbReference type="Pfam" id="PF24368">
    <property type="entry name" value="DUF7524"/>
    <property type="match status" value="1"/>
</dbReference>
<dbReference type="KEGG" id="hakz:J0X25_13250"/>
<sequence>MSPEVIVHVNRGSADSLEAAVDTVETRGSFGLRVQSHGSPAHVHCRLDDALARIATLETSNYYVEEDGETIVPVHVAAERIDDSIAGELEILTGYGSESLSIPVTVGPAPDGVDVDDSLADPPADRSDRSALERAVDVTALEPASLAIGALGAIAVMVGVLTATAIGGPVAAAGLAVVVLGVAVALLLLAW</sequence>
<protein>
    <submittedName>
        <fullName evidence="2">Uncharacterized protein</fullName>
    </submittedName>
</protein>
<reference evidence="2 3" key="1">
    <citation type="submission" date="2021-03" db="EMBL/GenBank/DDBJ databases">
        <title>Haloterrigena longa sp. nov. and Haloterrigena limicola sp. nov., extremely halophilic archaea isolated from a salt lake.</title>
        <authorList>
            <person name="Henglin C."/>
        </authorList>
    </citation>
    <scope>NUCLEOTIDE SEQUENCE [LARGE SCALE GENOMIC DNA]</scope>
    <source>
        <strain evidence="2 3">KZCA68</strain>
    </source>
</reference>
<keyword evidence="1" id="KW-0812">Transmembrane</keyword>
<dbReference type="RefSeq" id="WP_207287967.1">
    <property type="nucleotide sequence ID" value="NZ_CP071462.1"/>
</dbReference>
<dbReference type="EMBL" id="CP071462">
    <property type="protein sequence ID" value="QSW98358.1"/>
    <property type="molecule type" value="Genomic_DNA"/>
</dbReference>
<dbReference type="GeneID" id="63188289"/>
<keyword evidence="3" id="KW-1185">Reference proteome</keyword>
<feature type="transmembrane region" description="Helical" evidence="1">
    <location>
        <begin position="172"/>
        <end position="190"/>
    </location>
</feature>
<dbReference type="InterPro" id="IPR055946">
    <property type="entry name" value="DUF7524"/>
</dbReference>
<organism evidence="2 3">
    <name type="scientific">Haloterrigena alkaliphila</name>
    <dbReference type="NCBI Taxonomy" id="2816475"/>
    <lineage>
        <taxon>Archaea</taxon>
        <taxon>Methanobacteriati</taxon>
        <taxon>Methanobacteriota</taxon>
        <taxon>Stenosarchaea group</taxon>
        <taxon>Halobacteria</taxon>
        <taxon>Halobacteriales</taxon>
        <taxon>Natrialbaceae</taxon>
        <taxon>Haloterrigena</taxon>
    </lineage>
</organism>